<reference evidence="3 4" key="1">
    <citation type="submission" date="2020-08" db="EMBL/GenBank/DDBJ databases">
        <title>Genomic Encyclopedia of Type Strains, Phase IV (KMG-IV): sequencing the most valuable type-strain genomes for metagenomic binning, comparative biology and taxonomic classification.</title>
        <authorList>
            <person name="Goeker M."/>
        </authorList>
    </citation>
    <scope>NUCLEOTIDE SEQUENCE [LARGE SCALE GENOMIC DNA]</scope>
    <source>
        <strain evidence="3 4">DSM 15867</strain>
    </source>
</reference>
<evidence type="ECO:0000313" key="4">
    <source>
        <dbReference type="Proteomes" id="UP000574769"/>
    </source>
</evidence>
<dbReference type="PANTHER" id="PTHR43685">
    <property type="entry name" value="GLYCOSYLTRANSFERASE"/>
    <property type="match status" value="1"/>
</dbReference>
<sequence length="327" mass="35348">MTALPAISLLVCTRDRASALAMLLDSVTVAVARAPHGAVEVILVDNGSQDDTADRLAQWRAARAFPVRVVQEPRAGLARARNRGLDAARGAIIAMTDDDCVLDPGYFNELARCFGELDGPAIVGGRILPGDPADLPVTLKLEDHAMVARPGDFPGGFVMGANLAFSAQVAARVGAFDERFGAGAAFVSAEDTDYLFRATGLGIPLRYDPRFVVHHHHGRRLVADETRLLAGYSRGDGALYAKHLLRDRRVVGAIGRDIADLWRDLVDPVTTHRGIRRFYAFRLRHKAAGMIAYLREAPARQPAADPTLAATGRERRTRRPDSSLGSS</sequence>
<keyword evidence="3" id="KW-0808">Transferase</keyword>
<dbReference type="RefSeq" id="WP_184112855.1">
    <property type="nucleotide sequence ID" value="NZ_JACHNY010000002.1"/>
</dbReference>
<dbReference type="Proteomes" id="UP000574769">
    <property type="component" value="Unassembled WGS sequence"/>
</dbReference>
<dbReference type="CDD" id="cd00761">
    <property type="entry name" value="Glyco_tranf_GTA_type"/>
    <property type="match status" value="1"/>
</dbReference>
<dbReference type="Pfam" id="PF00535">
    <property type="entry name" value="Glycos_transf_2"/>
    <property type="match status" value="1"/>
</dbReference>
<proteinExistence type="predicted"/>
<comment type="caution">
    <text evidence="3">The sequence shown here is derived from an EMBL/GenBank/DDBJ whole genome shotgun (WGS) entry which is preliminary data.</text>
</comment>
<feature type="region of interest" description="Disordered" evidence="1">
    <location>
        <begin position="300"/>
        <end position="327"/>
    </location>
</feature>
<evidence type="ECO:0000259" key="2">
    <source>
        <dbReference type="Pfam" id="PF00535"/>
    </source>
</evidence>
<gene>
    <name evidence="3" type="ORF">GGQ96_001347</name>
</gene>
<accession>A0A7W7AHR0</accession>
<feature type="domain" description="Glycosyltransferase 2-like" evidence="2">
    <location>
        <begin position="8"/>
        <end position="127"/>
    </location>
</feature>
<dbReference type="PANTHER" id="PTHR43685:SF2">
    <property type="entry name" value="GLYCOSYLTRANSFERASE 2-LIKE DOMAIN-CONTAINING PROTEIN"/>
    <property type="match status" value="1"/>
</dbReference>
<dbReference type="InterPro" id="IPR029044">
    <property type="entry name" value="Nucleotide-diphossugar_trans"/>
</dbReference>
<organism evidence="3 4">
    <name type="scientific">Sphingomonas abaci</name>
    <dbReference type="NCBI Taxonomy" id="237611"/>
    <lineage>
        <taxon>Bacteria</taxon>
        <taxon>Pseudomonadati</taxon>
        <taxon>Pseudomonadota</taxon>
        <taxon>Alphaproteobacteria</taxon>
        <taxon>Sphingomonadales</taxon>
        <taxon>Sphingomonadaceae</taxon>
        <taxon>Sphingomonas</taxon>
    </lineage>
</organism>
<dbReference type="Gene3D" id="3.90.550.10">
    <property type="entry name" value="Spore Coat Polysaccharide Biosynthesis Protein SpsA, Chain A"/>
    <property type="match status" value="1"/>
</dbReference>
<evidence type="ECO:0000313" key="3">
    <source>
        <dbReference type="EMBL" id="MBB4617227.1"/>
    </source>
</evidence>
<protein>
    <submittedName>
        <fullName evidence="3">Glycosyltransferase involved in cell wall biosynthesis</fullName>
    </submittedName>
</protein>
<dbReference type="InterPro" id="IPR001173">
    <property type="entry name" value="Glyco_trans_2-like"/>
</dbReference>
<dbReference type="GO" id="GO:0016740">
    <property type="term" value="F:transferase activity"/>
    <property type="evidence" value="ECO:0007669"/>
    <property type="project" value="UniProtKB-KW"/>
</dbReference>
<dbReference type="EMBL" id="JACHNY010000002">
    <property type="protein sequence ID" value="MBB4617227.1"/>
    <property type="molecule type" value="Genomic_DNA"/>
</dbReference>
<keyword evidence="4" id="KW-1185">Reference proteome</keyword>
<dbReference type="SUPFAM" id="SSF53448">
    <property type="entry name" value="Nucleotide-diphospho-sugar transferases"/>
    <property type="match status" value="1"/>
</dbReference>
<dbReference type="InterPro" id="IPR050834">
    <property type="entry name" value="Glycosyltransf_2"/>
</dbReference>
<dbReference type="AlphaFoldDB" id="A0A7W7AHR0"/>
<name>A0A7W7AHR0_9SPHN</name>
<evidence type="ECO:0000256" key="1">
    <source>
        <dbReference type="SAM" id="MobiDB-lite"/>
    </source>
</evidence>